<gene>
    <name evidence="1" type="ORF">SAMN05192554_1149</name>
</gene>
<dbReference type="Proteomes" id="UP000199370">
    <property type="component" value="Unassembled WGS sequence"/>
</dbReference>
<name>A0A1G9YDL5_9EURY</name>
<evidence type="ECO:0000313" key="1">
    <source>
        <dbReference type="EMBL" id="SDN07150.1"/>
    </source>
</evidence>
<dbReference type="STRING" id="996166.SAMN05192554_1149"/>
<protein>
    <submittedName>
        <fullName evidence="1">Uncharacterized protein</fullName>
    </submittedName>
</protein>
<organism evidence="1 2">
    <name type="scientific">Haloarchaeobius iranensis</name>
    <dbReference type="NCBI Taxonomy" id="996166"/>
    <lineage>
        <taxon>Archaea</taxon>
        <taxon>Methanobacteriati</taxon>
        <taxon>Methanobacteriota</taxon>
        <taxon>Stenosarchaea group</taxon>
        <taxon>Halobacteria</taxon>
        <taxon>Halobacteriales</taxon>
        <taxon>Halorubellaceae</taxon>
        <taxon>Haloarchaeobius</taxon>
    </lineage>
</organism>
<reference evidence="1 2" key="1">
    <citation type="submission" date="2016-10" db="EMBL/GenBank/DDBJ databases">
        <authorList>
            <person name="de Groot N.N."/>
        </authorList>
    </citation>
    <scope>NUCLEOTIDE SEQUENCE [LARGE SCALE GENOMIC DNA]</scope>
    <source>
        <strain evidence="2">EB21,IBRC-M 10013,KCTC 4048</strain>
    </source>
</reference>
<keyword evidence="2" id="KW-1185">Reference proteome</keyword>
<dbReference type="InterPro" id="IPR058715">
    <property type="entry name" value="PDDEXK_nuclease-rel"/>
</dbReference>
<dbReference type="AlphaFoldDB" id="A0A1G9YDL5"/>
<dbReference type="EMBL" id="FNIA01000014">
    <property type="protein sequence ID" value="SDN07150.1"/>
    <property type="molecule type" value="Genomic_DNA"/>
</dbReference>
<dbReference type="OrthoDB" id="189742at2157"/>
<dbReference type="RefSeq" id="WP_089734376.1">
    <property type="nucleotide sequence ID" value="NZ_FNIA01000014.1"/>
</dbReference>
<proteinExistence type="predicted"/>
<accession>A0A1G9YDL5</accession>
<dbReference type="Pfam" id="PF25941">
    <property type="entry name" value="PDDEXK_16"/>
    <property type="match status" value="1"/>
</dbReference>
<sequence length="122" mass="14011">MPSKKANQYGTAAEHYVIEQRNLEPARCYWHDAKFQNGTPVEIKACDVDSTGYFQIYEEAHRKLRRAGGWYAFAPYRRSGSSARIVTVRMRRSSKMPLMKWSGTGGHRGSRKTKVRVEAVLE</sequence>
<evidence type="ECO:0000313" key="2">
    <source>
        <dbReference type="Proteomes" id="UP000199370"/>
    </source>
</evidence>